<evidence type="ECO:0000313" key="3">
    <source>
        <dbReference type="Proteomes" id="UP000799436"/>
    </source>
</evidence>
<dbReference type="EMBL" id="ML995856">
    <property type="protein sequence ID" value="KAF2767405.1"/>
    <property type="molecule type" value="Genomic_DNA"/>
</dbReference>
<gene>
    <name evidence="2" type="ORF">EJ03DRAFT_376119</name>
</gene>
<reference evidence="2" key="1">
    <citation type="journal article" date="2020" name="Stud. Mycol.">
        <title>101 Dothideomycetes genomes: a test case for predicting lifestyles and emergence of pathogens.</title>
        <authorList>
            <person name="Haridas S."/>
            <person name="Albert R."/>
            <person name="Binder M."/>
            <person name="Bloem J."/>
            <person name="Labutti K."/>
            <person name="Salamov A."/>
            <person name="Andreopoulos B."/>
            <person name="Baker S."/>
            <person name="Barry K."/>
            <person name="Bills G."/>
            <person name="Bluhm B."/>
            <person name="Cannon C."/>
            <person name="Castanera R."/>
            <person name="Culley D."/>
            <person name="Daum C."/>
            <person name="Ezra D."/>
            <person name="Gonzalez J."/>
            <person name="Henrissat B."/>
            <person name="Kuo A."/>
            <person name="Liang C."/>
            <person name="Lipzen A."/>
            <person name="Lutzoni F."/>
            <person name="Magnuson J."/>
            <person name="Mondo S."/>
            <person name="Nolan M."/>
            <person name="Ohm R."/>
            <person name="Pangilinan J."/>
            <person name="Park H.-J."/>
            <person name="Ramirez L."/>
            <person name="Alfaro M."/>
            <person name="Sun H."/>
            <person name="Tritt A."/>
            <person name="Yoshinaga Y."/>
            <person name="Zwiers L.-H."/>
            <person name="Turgeon B."/>
            <person name="Goodwin S."/>
            <person name="Spatafora J."/>
            <person name="Crous P."/>
            <person name="Grigoriev I."/>
        </authorList>
    </citation>
    <scope>NUCLEOTIDE SEQUENCE</scope>
    <source>
        <strain evidence="2">CBS 116005</strain>
    </source>
</reference>
<evidence type="ECO:0000259" key="1">
    <source>
        <dbReference type="PROSITE" id="PS50056"/>
    </source>
</evidence>
<dbReference type="InterPro" id="IPR000387">
    <property type="entry name" value="Tyr_Pase_dom"/>
</dbReference>
<feature type="domain" description="Tyrosine specific protein phosphatases" evidence="1">
    <location>
        <begin position="149"/>
        <end position="195"/>
    </location>
</feature>
<dbReference type="InterPro" id="IPR026893">
    <property type="entry name" value="Tyr/Ser_Pase_IphP-type"/>
</dbReference>
<dbReference type="OrthoDB" id="9988524at2759"/>
<organism evidence="2 3">
    <name type="scientific">Teratosphaeria nubilosa</name>
    <dbReference type="NCBI Taxonomy" id="161662"/>
    <lineage>
        <taxon>Eukaryota</taxon>
        <taxon>Fungi</taxon>
        <taxon>Dikarya</taxon>
        <taxon>Ascomycota</taxon>
        <taxon>Pezizomycotina</taxon>
        <taxon>Dothideomycetes</taxon>
        <taxon>Dothideomycetidae</taxon>
        <taxon>Mycosphaerellales</taxon>
        <taxon>Teratosphaeriaceae</taxon>
        <taxon>Teratosphaeria</taxon>
    </lineage>
</organism>
<dbReference type="Pfam" id="PF13350">
    <property type="entry name" value="Y_phosphatase3"/>
    <property type="match status" value="1"/>
</dbReference>
<dbReference type="InterPro" id="IPR029021">
    <property type="entry name" value="Prot-tyrosine_phosphatase-like"/>
</dbReference>
<dbReference type="SUPFAM" id="SSF52799">
    <property type="entry name" value="(Phosphotyrosine protein) phosphatases II"/>
    <property type="match status" value="1"/>
</dbReference>
<dbReference type="Proteomes" id="UP000799436">
    <property type="component" value="Unassembled WGS sequence"/>
</dbReference>
<proteinExistence type="predicted"/>
<name>A0A6G1L3J1_9PEZI</name>
<accession>A0A6G1L3J1</accession>
<dbReference type="AlphaFoldDB" id="A0A6G1L3J1"/>
<dbReference type="GO" id="GO:0004721">
    <property type="term" value="F:phosphoprotein phosphatase activity"/>
    <property type="evidence" value="ECO:0007669"/>
    <property type="project" value="InterPro"/>
</dbReference>
<dbReference type="Gene3D" id="3.90.190.10">
    <property type="entry name" value="Protein tyrosine phosphatase superfamily"/>
    <property type="match status" value="1"/>
</dbReference>
<dbReference type="InterPro" id="IPR016130">
    <property type="entry name" value="Tyr_Pase_AS"/>
</dbReference>
<dbReference type="PROSITE" id="PS00383">
    <property type="entry name" value="TYR_PHOSPHATASE_1"/>
    <property type="match status" value="1"/>
</dbReference>
<keyword evidence="3" id="KW-1185">Reference proteome</keyword>
<evidence type="ECO:0000313" key="2">
    <source>
        <dbReference type="EMBL" id="KAF2767405.1"/>
    </source>
</evidence>
<dbReference type="PROSITE" id="PS50056">
    <property type="entry name" value="TYR_PHOSPHATASE_2"/>
    <property type="match status" value="1"/>
</dbReference>
<sequence length="276" mass="30231">MTNPNPPTHPPSLAAVLNFRDIALSINPHSPRQNLQPNLLYRSARLDKATERDLQTLQTHYQINTILNLRTPTELASSASPVSLHHHTRNINLNGAAYSSALLKHLSWPQTLKLYALYALGFKNAAIAILGRNVMTPRGLTGLAIDTLAHSTSEIKAVFAFLATAANYPVLIHCTQGKDRTGLVVVLVLLLLGVDQEAIEKDYCASEAELLPERTERLKEIRAMGLDERFAGCEAGFVRAVTGWLGERWGGVEGYLGHCGVGREEREGVRAVLLEA</sequence>
<dbReference type="PANTHER" id="PTHR31126:SF10">
    <property type="entry name" value="PROTEIN PHOSPHATASE, PUTATIVE (AFU_ORTHOLOGUE AFUA_6G06650)-RELATED"/>
    <property type="match status" value="1"/>
</dbReference>
<dbReference type="PANTHER" id="PTHR31126">
    <property type="entry name" value="TYROSINE-PROTEIN PHOSPHATASE"/>
    <property type="match status" value="1"/>
</dbReference>
<protein>
    <submittedName>
        <fullName evidence="2">Protein-tyrosine phosphatase</fullName>
    </submittedName>
</protein>